<protein>
    <submittedName>
        <fullName evidence="1">Uncharacterized protein</fullName>
    </submittedName>
</protein>
<dbReference type="OrthoDB" id="2987979at2759"/>
<gene>
    <name evidence="1" type="ORF">GALMADRAFT_142611</name>
</gene>
<dbReference type="Proteomes" id="UP000027222">
    <property type="component" value="Unassembled WGS sequence"/>
</dbReference>
<evidence type="ECO:0000313" key="2">
    <source>
        <dbReference type="Proteomes" id="UP000027222"/>
    </source>
</evidence>
<keyword evidence="2" id="KW-1185">Reference proteome</keyword>
<dbReference type="AlphaFoldDB" id="A0A067SYY3"/>
<dbReference type="EMBL" id="KL142387">
    <property type="protein sequence ID" value="KDR72899.1"/>
    <property type="molecule type" value="Genomic_DNA"/>
</dbReference>
<accession>A0A067SYY3</accession>
<evidence type="ECO:0000313" key="1">
    <source>
        <dbReference type="EMBL" id="KDR72899.1"/>
    </source>
</evidence>
<proteinExistence type="predicted"/>
<dbReference type="HOGENOM" id="CLU_548679_0_0_1"/>
<sequence length="552" mass="63451">MHNPSAGARPAELHLHPQITGNDIPDEIWRIIAGYTLQTGLEPLYMGVNRSFYNYALDMRYREVRWIKLDKPFTQRLQRLQEPLVAKHVQRVYIRAWFIEYLLQRDALIKTNKAKTLMKRSFTSILSKFQAEPEKELVLGGGKGRPISGFSSKEIIDSLITAVKGMTNVIELNFEWRDLPLNKDTRVFLTSTRTSFDKSLRKLVLRAQIPKFKELLAITNFDNIDELEFHFDYRTGGMKGIKEKPVKLHFDAESDSEDLPTRPTQDPDSQDLLNTIIPFINHRQTSLRSLFISSSSSADLAYFYEALPAVSLSSLREFGSRISFNQRSLSDPSGILRILKARAVSLRRVSLSAIWPEQFIIPMDRASIYKQKRDEWTPINDRLLSHSSYLSGLEALELPFLSVVKTIPLLRRSSDTLTRLCLTDHYLSKDEVAEVLGVFSHRPYDLQHLHLEVGLLDLPLLLLLATRSPGLFSLVLIFNSVSYFLEPEVEPRHAAIHDWGLSELEVYERRYQPQSPEARFMSSVADSIEAQVMHRIRMLVPKINVLKGHPIR</sequence>
<reference evidence="2" key="1">
    <citation type="journal article" date="2014" name="Proc. Natl. Acad. Sci. U.S.A.">
        <title>Extensive sampling of basidiomycete genomes demonstrates inadequacy of the white-rot/brown-rot paradigm for wood decay fungi.</title>
        <authorList>
            <person name="Riley R."/>
            <person name="Salamov A.A."/>
            <person name="Brown D.W."/>
            <person name="Nagy L.G."/>
            <person name="Floudas D."/>
            <person name="Held B.W."/>
            <person name="Levasseur A."/>
            <person name="Lombard V."/>
            <person name="Morin E."/>
            <person name="Otillar R."/>
            <person name="Lindquist E.A."/>
            <person name="Sun H."/>
            <person name="LaButti K.M."/>
            <person name="Schmutz J."/>
            <person name="Jabbour D."/>
            <person name="Luo H."/>
            <person name="Baker S.E."/>
            <person name="Pisabarro A.G."/>
            <person name="Walton J.D."/>
            <person name="Blanchette R.A."/>
            <person name="Henrissat B."/>
            <person name="Martin F."/>
            <person name="Cullen D."/>
            <person name="Hibbett D.S."/>
            <person name="Grigoriev I.V."/>
        </authorList>
    </citation>
    <scope>NUCLEOTIDE SEQUENCE [LARGE SCALE GENOMIC DNA]</scope>
    <source>
        <strain evidence="2">CBS 339.88</strain>
    </source>
</reference>
<organism evidence="1 2">
    <name type="scientific">Galerina marginata (strain CBS 339.88)</name>
    <dbReference type="NCBI Taxonomy" id="685588"/>
    <lineage>
        <taxon>Eukaryota</taxon>
        <taxon>Fungi</taxon>
        <taxon>Dikarya</taxon>
        <taxon>Basidiomycota</taxon>
        <taxon>Agaricomycotina</taxon>
        <taxon>Agaricomycetes</taxon>
        <taxon>Agaricomycetidae</taxon>
        <taxon>Agaricales</taxon>
        <taxon>Agaricineae</taxon>
        <taxon>Strophariaceae</taxon>
        <taxon>Galerina</taxon>
    </lineage>
</organism>
<name>A0A067SYY3_GALM3</name>